<gene>
    <name evidence="2" type="ORF">JMJ56_02240</name>
</gene>
<evidence type="ECO:0000256" key="1">
    <source>
        <dbReference type="SAM" id="SignalP"/>
    </source>
</evidence>
<reference evidence="2 3" key="1">
    <citation type="submission" date="2021-01" db="EMBL/GenBank/DDBJ databases">
        <title>Belnapia mucosa sp. nov. and Belnapia arida sp. nov., isolated from the Tabernas Desert (Almeria, Spain).</title>
        <authorList>
            <person name="Molina-Menor E."/>
            <person name="Vidal-Verdu A."/>
            <person name="Calonge A."/>
            <person name="Satari L."/>
            <person name="Pereto J."/>
            <person name="Porcar M."/>
        </authorList>
    </citation>
    <scope>NUCLEOTIDE SEQUENCE [LARGE SCALE GENOMIC DNA]</scope>
    <source>
        <strain evidence="2 3">T18</strain>
    </source>
</reference>
<comment type="caution">
    <text evidence="2">The sequence shown here is derived from an EMBL/GenBank/DDBJ whole genome shotgun (WGS) entry which is preliminary data.</text>
</comment>
<evidence type="ECO:0000313" key="2">
    <source>
        <dbReference type="EMBL" id="MBL6076808.1"/>
    </source>
</evidence>
<name>A0ABS1TWI5_9PROT</name>
<accession>A0ABS1TWI5</accession>
<evidence type="ECO:0000313" key="3">
    <source>
        <dbReference type="Proteomes" id="UP000660885"/>
    </source>
</evidence>
<dbReference type="RefSeq" id="WP_202829972.1">
    <property type="nucleotide sequence ID" value="NZ_JAETWB010000001.1"/>
</dbReference>
<protein>
    <submittedName>
        <fullName evidence="2">Uncharacterized protein</fullName>
    </submittedName>
</protein>
<keyword evidence="3" id="KW-1185">Reference proteome</keyword>
<feature type="chain" id="PRO_5045087564" evidence="1">
    <location>
        <begin position="21"/>
        <end position="371"/>
    </location>
</feature>
<organism evidence="2 3">
    <name type="scientific">Belnapia arida</name>
    <dbReference type="NCBI Taxonomy" id="2804533"/>
    <lineage>
        <taxon>Bacteria</taxon>
        <taxon>Pseudomonadati</taxon>
        <taxon>Pseudomonadota</taxon>
        <taxon>Alphaproteobacteria</taxon>
        <taxon>Acetobacterales</taxon>
        <taxon>Roseomonadaceae</taxon>
        <taxon>Belnapia</taxon>
    </lineage>
</organism>
<keyword evidence="1" id="KW-0732">Signal</keyword>
<dbReference type="Proteomes" id="UP000660885">
    <property type="component" value="Unassembled WGS sequence"/>
</dbReference>
<proteinExistence type="predicted"/>
<feature type="signal peptide" evidence="1">
    <location>
        <begin position="1"/>
        <end position="20"/>
    </location>
</feature>
<dbReference type="EMBL" id="JAETWB010000001">
    <property type="protein sequence ID" value="MBL6076808.1"/>
    <property type="molecule type" value="Genomic_DNA"/>
</dbReference>
<sequence>MTLFRLAGLRSTLFAASALAMVHASAWSQVQPAAPAYMNVITGAAVPSPDRVAFQTLVALNAGMFELYGSAGKLVQGSILAQHPVILGLFSGAGGRMILYRPGQPSLEGPQVPEAYQILKSVGHSVMALGVVVGPHIGKADDNSWQSSVAAYRVKLQAALGSLDATSLPAEWRANNAALIRENIAFIDRILGEKVITFAAVQDFAARQRAALKNNIRWAADTQVTHWMRVLAEWKRMLGADWSKVYAASNTIYVARQNNVLFSVLAQFFQPQDINSRLILIETVSFTTTPADMLESLTRIISDRTVGETFFGSRYLMDYELMGGDARDSIERIAKAQGMPTNLPPRVPFGSTQWPTLITPGEGPTSLADLP</sequence>